<evidence type="ECO:0000313" key="1">
    <source>
        <dbReference type="EMBL" id="CAF0833047.1"/>
    </source>
</evidence>
<reference evidence="1" key="1">
    <citation type="submission" date="2021-02" db="EMBL/GenBank/DDBJ databases">
        <authorList>
            <person name="Nowell W R."/>
        </authorList>
    </citation>
    <scope>NUCLEOTIDE SEQUENCE</scope>
    <source>
        <strain evidence="1">Ploen Becks lab</strain>
    </source>
</reference>
<organism evidence="1 2">
    <name type="scientific">Brachionus calyciflorus</name>
    <dbReference type="NCBI Taxonomy" id="104777"/>
    <lineage>
        <taxon>Eukaryota</taxon>
        <taxon>Metazoa</taxon>
        <taxon>Spiralia</taxon>
        <taxon>Gnathifera</taxon>
        <taxon>Rotifera</taxon>
        <taxon>Eurotatoria</taxon>
        <taxon>Monogononta</taxon>
        <taxon>Pseudotrocha</taxon>
        <taxon>Ploima</taxon>
        <taxon>Brachionidae</taxon>
        <taxon>Brachionus</taxon>
    </lineage>
</organism>
<name>A0A813V6G3_9BILA</name>
<feature type="non-terminal residue" evidence="1">
    <location>
        <position position="33"/>
    </location>
</feature>
<keyword evidence="2" id="KW-1185">Reference proteome</keyword>
<accession>A0A813V6G3</accession>
<comment type="caution">
    <text evidence="1">The sequence shown here is derived from an EMBL/GenBank/DDBJ whole genome shotgun (WGS) entry which is preliminary data.</text>
</comment>
<dbReference type="Proteomes" id="UP000663879">
    <property type="component" value="Unassembled WGS sequence"/>
</dbReference>
<gene>
    <name evidence="1" type="ORF">OXX778_LOCUS8066</name>
</gene>
<sequence>MESFEYIKSNTWKEEYQNAEKNKNKNKGLNISV</sequence>
<protein>
    <submittedName>
        <fullName evidence="1">Uncharacterized protein</fullName>
    </submittedName>
</protein>
<dbReference type="EMBL" id="CAJNOC010001080">
    <property type="protein sequence ID" value="CAF0833047.1"/>
    <property type="molecule type" value="Genomic_DNA"/>
</dbReference>
<evidence type="ECO:0000313" key="2">
    <source>
        <dbReference type="Proteomes" id="UP000663879"/>
    </source>
</evidence>
<proteinExistence type="predicted"/>
<dbReference type="AlphaFoldDB" id="A0A813V6G3"/>